<feature type="transmembrane region" description="Helical" evidence="8">
    <location>
        <begin position="401"/>
        <end position="427"/>
    </location>
</feature>
<sequence>MADSGLETSAPAPDVHPSATIKTSMSIYLTIAAIAWIVFVNLQRRLQHVYACRNQNLETASPVPDSSSLLGWIRPVWRTSDDDIMEFCGLDTLIFIRVQRMGRKLAAFGILLSAMLFPVYATGSNPQEFPRGNRTDIDPLERITMSNLDKGEPRLWASVVAMYAMSFYALYLFSAEFREYIVRRHQFLSRDDPQQYTVVIHDLPPNLRTNETLKYYMDYLFPDEVLAVSVAVECGDLESLVAKRVTARNQLEHFMALSAQTGERPTTRPIGLKKEVLAAVDAIDYYTEQLATLNKEVKAEYDKILNAQHEVRDKLLVEGIETATFAMVRDKPLKNAKVVEKSIMRRSAFVSFRSLQTAQTCQQMLQTEHIMEMEVAAAPDPEDICWENIGRTRQEKDSWRFISTVTSTAIILFWTIPTTIVVAFSTVESLKEKYPSLDGLLTRHPWLTEFFKQLSPIGLAVMAALAPMIMTFMSKREGHPSGSLVRASTFAKLVYFQMFQVFFVSVIAGSLVTSVTLVLKDPSLLVSLLGTTIPAQSTLFMSYLIVKIGMDLSLELLRVMPWVLGFVYNTFAPKLTARERASPFFGLVPVTVAGDFDAGGAIADYLLGILLIVTFSAIAPLLSWFALLYFGVAELVYRRQVLYVYSPSPHSTGAFWPQLHTFLVGAVVLAQVTFLGLMTLKVSAGPILAATILPFLSGLYLIYVQQLYPRPARNLPLLSCARLDKARALRPHIDISGAFIQPALDASEPIKPDYMELQTRDDEGAVEVGNPKLHHGEPDPKQKFGGSDVDATPPSAAIVTSLKIYLPLLVGGVVLFEFLRSRHPSTFACRGRRAELASSFSNKKFGFLGWLLPVFYASDDTIVELCGLDALCLLRFVRLGRRLAVCGIVLSTVLFPVYSTADWTSASLDVLERMGVTSLKPGDARLWAAVLSMYAMSAYTMYLLVHEYDVQQYSVVINDLPRSLRTREALTKYLTYLFPTSLHAVVLAVECSRLERLVASRELFRLKLEHSLAQSARSGARPLHIVKTRGTAVDAIEYFERKLKSRNEAIPSEIDRIEDKQRMLYAAMTEETLEDAACVSDHHHSSDEDVDEQVHDDEEHAHLATFEYHAEWTQPSQSTQQAKALLKIMRHSAFVTFTTLQSAHIAQQLLQTGTPTKMLVEAAPAPRDIVWANIGVSLQARSTWQYVSLLLTTTIVVFWTIPTAIVASFAKVDNLRTVWPSLNAAFAEHPWLLAVFKQLAPLGLVAMTAVAPVVFTLLSRREGHASTAHVDASVFIKLGYFQFIQIFFVSVFFGSFLTIVDNVRAILDSPSSLINLLGKSIPAQASSFMSYLLIKTGLSLPLELLRVVPYLLSRVYVMCAPQLTKRERSLPWYGLFPLTEPGELQYSSILPNYYQAVLLTLTFSPMAPLLSFFAALYFVASDAVYRYMLFFVYDPNVHTTGAYWPHLYNFVISALLVAQGTLLGVLSLKQTPGPATATLLLPVLTVGFHVHVSALWPRTAKHLPLLECCRLDVLRAATPTTPFAKDTYMQPALRARAALRADYSELGVPIEDAASDSSSLHGLYDPR</sequence>
<dbReference type="GO" id="GO:0005227">
    <property type="term" value="F:calcium-activated cation channel activity"/>
    <property type="evidence" value="ECO:0007669"/>
    <property type="project" value="InterPro"/>
</dbReference>
<feature type="region of interest" description="Disordered" evidence="7">
    <location>
        <begin position="767"/>
        <end position="787"/>
    </location>
</feature>
<feature type="transmembrane region" description="Helical" evidence="8">
    <location>
        <begin position="926"/>
        <end position="945"/>
    </location>
</feature>
<dbReference type="Pfam" id="PF14703">
    <property type="entry name" value="PHM7_cyt"/>
    <property type="match status" value="4"/>
</dbReference>
<dbReference type="PANTHER" id="PTHR13018:SF5">
    <property type="entry name" value="RE44586P"/>
    <property type="match status" value="1"/>
</dbReference>
<dbReference type="InterPro" id="IPR045122">
    <property type="entry name" value="Csc1-like"/>
</dbReference>
<proteinExistence type="inferred from homology"/>
<name>A0A1V9Z3D5_ACHHY</name>
<evidence type="ECO:0000256" key="1">
    <source>
        <dbReference type="ARBA" id="ARBA00004141"/>
    </source>
</evidence>
<feature type="transmembrane region" description="Helical" evidence="8">
    <location>
        <begin position="1447"/>
        <end position="1468"/>
    </location>
</feature>
<evidence type="ECO:0000259" key="11">
    <source>
        <dbReference type="Pfam" id="PF14703"/>
    </source>
</evidence>
<feature type="transmembrane region" description="Helical" evidence="8">
    <location>
        <begin position="525"/>
        <end position="546"/>
    </location>
</feature>
<keyword evidence="4 8" id="KW-0812">Transmembrane</keyword>
<dbReference type="EMBL" id="JNBR01000455">
    <property type="protein sequence ID" value="OQR92523.1"/>
    <property type="molecule type" value="Genomic_DNA"/>
</dbReference>
<feature type="domain" description="CSC1/OSCA1-like cytosolic" evidence="11">
    <location>
        <begin position="195"/>
        <end position="306"/>
    </location>
</feature>
<evidence type="ECO:0000313" key="12">
    <source>
        <dbReference type="EMBL" id="OQR92523.1"/>
    </source>
</evidence>
<feature type="domain" description="CSC1/OSCA1-like 7TM region" evidence="9">
    <location>
        <begin position="400"/>
        <end position="678"/>
    </location>
</feature>
<feature type="transmembrane region" description="Helical" evidence="8">
    <location>
        <begin position="796"/>
        <end position="816"/>
    </location>
</feature>
<feature type="domain" description="CSC1/OSCA1-like 7TM region" evidence="9">
    <location>
        <begin position="1186"/>
        <end position="1465"/>
    </location>
</feature>
<comment type="caution">
    <text evidence="12">The sequence shown here is derived from an EMBL/GenBank/DDBJ whole genome shotgun (WGS) entry which is preliminary data.</text>
</comment>
<comment type="subcellular location">
    <subcellularLocation>
        <location evidence="1">Membrane</location>
        <topology evidence="1">Multi-pass membrane protein</topology>
    </subcellularLocation>
</comment>
<protein>
    <recommendedName>
        <fullName evidence="14">DUF221-domain-containing protein</fullName>
    </recommendedName>
</protein>
<keyword evidence="13" id="KW-1185">Reference proteome</keyword>
<evidence type="ECO:0000313" key="13">
    <source>
        <dbReference type="Proteomes" id="UP000243579"/>
    </source>
</evidence>
<dbReference type="Proteomes" id="UP000243579">
    <property type="component" value="Unassembled WGS sequence"/>
</dbReference>
<evidence type="ECO:0000256" key="8">
    <source>
        <dbReference type="SAM" id="Phobius"/>
    </source>
</evidence>
<evidence type="ECO:0000256" key="3">
    <source>
        <dbReference type="ARBA" id="ARBA00022448"/>
    </source>
</evidence>
<feature type="transmembrane region" description="Helical" evidence="8">
    <location>
        <begin position="1396"/>
        <end position="1420"/>
    </location>
</feature>
<gene>
    <name evidence="12" type="ORF">ACHHYP_03597</name>
</gene>
<feature type="transmembrane region" description="Helical" evidence="8">
    <location>
        <begin position="155"/>
        <end position="174"/>
    </location>
</feature>
<evidence type="ECO:0000256" key="2">
    <source>
        <dbReference type="ARBA" id="ARBA00007779"/>
    </source>
</evidence>
<feature type="transmembrane region" description="Helical" evidence="8">
    <location>
        <begin position="1239"/>
        <end position="1258"/>
    </location>
</feature>
<feature type="domain" description="CSC1/OSCA1-like N-terminal transmembrane" evidence="10">
    <location>
        <begin position="21"/>
        <end position="175"/>
    </location>
</feature>
<feature type="transmembrane region" description="Helical" evidence="8">
    <location>
        <begin position="1475"/>
        <end position="1496"/>
    </location>
</feature>
<keyword evidence="3" id="KW-0813">Transport</keyword>
<feature type="transmembrane region" description="Helical" evidence="8">
    <location>
        <begin position="25"/>
        <end position="42"/>
    </location>
</feature>
<dbReference type="Pfam" id="PF13967">
    <property type="entry name" value="RSN1_TM"/>
    <property type="match status" value="2"/>
</dbReference>
<dbReference type="GO" id="GO:0005886">
    <property type="term" value="C:plasma membrane"/>
    <property type="evidence" value="ECO:0007669"/>
    <property type="project" value="TreeGrafter"/>
</dbReference>
<accession>A0A1V9Z3D5</accession>
<feature type="transmembrane region" description="Helical" evidence="8">
    <location>
        <begin position="454"/>
        <end position="473"/>
    </location>
</feature>
<dbReference type="InterPro" id="IPR032880">
    <property type="entry name" value="CSC1/OSCA1-like_N"/>
</dbReference>
<evidence type="ECO:0000259" key="9">
    <source>
        <dbReference type="Pfam" id="PF02714"/>
    </source>
</evidence>
<feature type="transmembrane region" description="Helical" evidence="8">
    <location>
        <begin position="687"/>
        <end position="708"/>
    </location>
</feature>
<evidence type="ECO:0000256" key="7">
    <source>
        <dbReference type="SAM" id="MobiDB-lite"/>
    </source>
</evidence>
<feature type="domain" description="CSC1/OSCA1-like cytosolic" evidence="11">
    <location>
        <begin position="952"/>
        <end position="1081"/>
    </location>
</feature>
<feature type="transmembrane region" description="Helical" evidence="8">
    <location>
        <begin position="1186"/>
        <end position="1210"/>
    </location>
</feature>
<feature type="domain" description="CSC1/OSCA1-like N-terminal transmembrane" evidence="10">
    <location>
        <begin position="797"/>
        <end position="947"/>
    </location>
</feature>
<feature type="transmembrane region" description="Helical" evidence="8">
    <location>
        <begin position="105"/>
        <end position="123"/>
    </location>
</feature>
<evidence type="ECO:0000256" key="6">
    <source>
        <dbReference type="ARBA" id="ARBA00023136"/>
    </source>
</evidence>
<feature type="domain" description="CSC1/OSCA1-like cytosolic" evidence="11">
    <location>
        <begin position="1120"/>
        <end position="1173"/>
    </location>
</feature>
<reference evidence="12 13" key="1">
    <citation type="journal article" date="2014" name="Genome Biol. Evol.">
        <title>The secreted proteins of Achlya hypogyna and Thraustotheca clavata identify the ancestral oomycete secretome and reveal gene acquisitions by horizontal gene transfer.</title>
        <authorList>
            <person name="Misner I."/>
            <person name="Blouin N."/>
            <person name="Leonard G."/>
            <person name="Richards T.A."/>
            <person name="Lane C.E."/>
        </authorList>
    </citation>
    <scope>NUCLEOTIDE SEQUENCE [LARGE SCALE GENOMIC DNA]</scope>
    <source>
        <strain evidence="12 13">ATCC 48635</strain>
    </source>
</reference>
<dbReference type="OrthoDB" id="1689567at2759"/>
<keyword evidence="6 8" id="KW-0472">Membrane</keyword>
<evidence type="ECO:0000256" key="4">
    <source>
        <dbReference type="ARBA" id="ARBA00022692"/>
    </source>
</evidence>
<feature type="transmembrane region" description="Helical" evidence="8">
    <location>
        <begin position="659"/>
        <end position="680"/>
    </location>
</feature>
<evidence type="ECO:0000259" key="10">
    <source>
        <dbReference type="Pfam" id="PF13967"/>
    </source>
</evidence>
<dbReference type="Pfam" id="PF02714">
    <property type="entry name" value="RSN1_7TM"/>
    <property type="match status" value="2"/>
</dbReference>
<feature type="transmembrane region" description="Helical" evidence="8">
    <location>
        <begin position="1278"/>
        <end position="1300"/>
    </location>
</feature>
<organism evidence="12 13">
    <name type="scientific">Achlya hypogyna</name>
    <name type="common">Oomycete</name>
    <name type="synonym">Protoachlya hypogyna</name>
    <dbReference type="NCBI Taxonomy" id="1202772"/>
    <lineage>
        <taxon>Eukaryota</taxon>
        <taxon>Sar</taxon>
        <taxon>Stramenopiles</taxon>
        <taxon>Oomycota</taxon>
        <taxon>Saprolegniomycetes</taxon>
        <taxon>Saprolegniales</taxon>
        <taxon>Achlyaceae</taxon>
        <taxon>Achlya</taxon>
    </lineage>
</organism>
<dbReference type="InterPro" id="IPR027815">
    <property type="entry name" value="CSC1/OSCA1-like_cyt"/>
</dbReference>
<feature type="transmembrane region" description="Helical" evidence="8">
    <location>
        <begin position="494"/>
        <end position="519"/>
    </location>
</feature>
<dbReference type="InterPro" id="IPR003864">
    <property type="entry name" value="CSC1/OSCA1-like_7TM"/>
</dbReference>
<comment type="similarity">
    <text evidence="2">Belongs to the CSC1 (TC 1.A.17) family.</text>
</comment>
<feature type="transmembrane region" description="Helical" evidence="8">
    <location>
        <begin position="883"/>
        <end position="906"/>
    </location>
</feature>
<keyword evidence="5 8" id="KW-1133">Transmembrane helix</keyword>
<evidence type="ECO:0008006" key="14">
    <source>
        <dbReference type="Google" id="ProtNLM"/>
    </source>
</evidence>
<feature type="domain" description="CSC1/OSCA1-like cytosolic" evidence="11">
    <location>
        <begin position="344"/>
        <end position="388"/>
    </location>
</feature>
<feature type="transmembrane region" description="Helical" evidence="8">
    <location>
        <begin position="605"/>
        <end position="630"/>
    </location>
</feature>
<dbReference type="PANTHER" id="PTHR13018">
    <property type="entry name" value="PROBABLE MEMBRANE PROTEIN DUF221-RELATED"/>
    <property type="match status" value="1"/>
</dbReference>
<evidence type="ECO:0000256" key="5">
    <source>
        <dbReference type="ARBA" id="ARBA00022989"/>
    </source>
</evidence>